<organism evidence="6 7">
    <name type="scientific">Aurantimicrobium minutum</name>
    <dbReference type="NCBI Taxonomy" id="708131"/>
    <lineage>
        <taxon>Bacteria</taxon>
        <taxon>Bacillati</taxon>
        <taxon>Actinomycetota</taxon>
        <taxon>Actinomycetes</taxon>
        <taxon>Micrococcales</taxon>
        <taxon>Microbacteriaceae</taxon>
        <taxon>Aurantimicrobium</taxon>
    </lineage>
</organism>
<evidence type="ECO:0000313" key="6">
    <source>
        <dbReference type="EMBL" id="BAU98986.1"/>
    </source>
</evidence>
<dbReference type="OrthoDB" id="3784817at2"/>
<dbReference type="GO" id="GO:0003700">
    <property type="term" value="F:DNA-binding transcription factor activity"/>
    <property type="evidence" value="ECO:0007669"/>
    <property type="project" value="TreeGrafter"/>
</dbReference>
<dbReference type="PRINTS" id="PR00455">
    <property type="entry name" value="HTHTETR"/>
</dbReference>
<gene>
    <name evidence="6" type="ORF">AUMI_14440</name>
</gene>
<evidence type="ECO:0000256" key="2">
    <source>
        <dbReference type="ARBA" id="ARBA00023125"/>
    </source>
</evidence>
<dbReference type="InterPro" id="IPR009057">
    <property type="entry name" value="Homeodomain-like_sf"/>
</dbReference>
<evidence type="ECO:0000256" key="3">
    <source>
        <dbReference type="ARBA" id="ARBA00023163"/>
    </source>
</evidence>
<dbReference type="KEGG" id="amin:AUMI_14440"/>
<dbReference type="GO" id="GO:0000976">
    <property type="term" value="F:transcription cis-regulatory region binding"/>
    <property type="evidence" value="ECO:0007669"/>
    <property type="project" value="TreeGrafter"/>
</dbReference>
<dbReference type="Proteomes" id="UP000243847">
    <property type="component" value="Chromosome sequence1"/>
</dbReference>
<feature type="domain" description="HTH tetR-type" evidence="5">
    <location>
        <begin position="5"/>
        <end position="65"/>
    </location>
</feature>
<evidence type="ECO:0000259" key="5">
    <source>
        <dbReference type="PROSITE" id="PS50977"/>
    </source>
</evidence>
<keyword evidence="1" id="KW-0805">Transcription regulation</keyword>
<proteinExistence type="predicted"/>
<dbReference type="PANTHER" id="PTHR30055:SF234">
    <property type="entry name" value="HTH-TYPE TRANSCRIPTIONAL REGULATOR BETI"/>
    <property type="match status" value="1"/>
</dbReference>
<sequence length="202" mass="22368">MPELASTKDRLLAAAVEVIDNSGIKELRIRDIAARAGVKEPSVYHFFGSRDGLVEAAQAFRYTRGLLELTQVFDEKVRNCSNTEEFIAVIHDVTASIFSDDRYSIRAVRADVLGSAMSRPRLKSAVAAAQRQSHELLCATLNFAQERGWVLPELDTMAFAVWYTGMVNGRLVYEIDPVQCSGQAWNDLATEVTITALCGPRK</sequence>
<reference evidence="6 7" key="1">
    <citation type="journal article" date="2016" name="Genome Announc.">
        <title>Complete Genome Sequence of Aurantimicrobium minutum Type Strain KNCT, a Planktonic Ultramicrobacterium Isolated from River Water.</title>
        <authorList>
            <person name="Nakai R."/>
            <person name="Fujisawa T."/>
            <person name="Nakamura Y."/>
            <person name="Nishide H."/>
            <person name="Uchiyama I."/>
            <person name="Baba T."/>
            <person name="Toyoda A."/>
            <person name="Fujiyama A."/>
            <person name="Naganuma T."/>
            <person name="Niki H."/>
        </authorList>
    </citation>
    <scope>NUCLEOTIDE SEQUENCE [LARGE SCALE GENOMIC DNA]</scope>
    <source>
        <strain evidence="6 7">KNC</strain>
    </source>
</reference>
<dbReference type="Gene3D" id="1.10.357.10">
    <property type="entry name" value="Tetracycline Repressor, domain 2"/>
    <property type="match status" value="1"/>
</dbReference>
<dbReference type="EMBL" id="AP017457">
    <property type="protein sequence ID" value="BAU98986.1"/>
    <property type="molecule type" value="Genomic_DNA"/>
</dbReference>
<dbReference type="InterPro" id="IPR050109">
    <property type="entry name" value="HTH-type_TetR-like_transc_reg"/>
</dbReference>
<dbReference type="GeneID" id="80451630"/>
<dbReference type="SUPFAM" id="SSF48498">
    <property type="entry name" value="Tetracyclin repressor-like, C-terminal domain"/>
    <property type="match status" value="1"/>
</dbReference>
<keyword evidence="2 4" id="KW-0238">DNA-binding</keyword>
<dbReference type="PANTHER" id="PTHR30055">
    <property type="entry name" value="HTH-TYPE TRANSCRIPTIONAL REGULATOR RUTR"/>
    <property type="match status" value="1"/>
</dbReference>
<evidence type="ECO:0000256" key="4">
    <source>
        <dbReference type="PROSITE-ProRule" id="PRU00335"/>
    </source>
</evidence>
<keyword evidence="3" id="KW-0804">Transcription</keyword>
<dbReference type="AlphaFoldDB" id="A0A173LVI9"/>
<evidence type="ECO:0000313" key="7">
    <source>
        <dbReference type="Proteomes" id="UP000243847"/>
    </source>
</evidence>
<dbReference type="SUPFAM" id="SSF46689">
    <property type="entry name" value="Homeodomain-like"/>
    <property type="match status" value="1"/>
</dbReference>
<dbReference type="InterPro" id="IPR001647">
    <property type="entry name" value="HTH_TetR"/>
</dbReference>
<accession>A0A173LVI9</accession>
<protein>
    <submittedName>
        <fullName evidence="6">TetR family transcriptional regulator</fullName>
    </submittedName>
</protein>
<evidence type="ECO:0000256" key="1">
    <source>
        <dbReference type="ARBA" id="ARBA00023015"/>
    </source>
</evidence>
<name>A0A173LVI9_9MICO</name>
<dbReference type="Pfam" id="PF00440">
    <property type="entry name" value="TetR_N"/>
    <property type="match status" value="1"/>
</dbReference>
<dbReference type="InterPro" id="IPR036271">
    <property type="entry name" value="Tet_transcr_reg_TetR-rel_C_sf"/>
</dbReference>
<feature type="DNA-binding region" description="H-T-H motif" evidence="4">
    <location>
        <begin position="28"/>
        <end position="47"/>
    </location>
</feature>
<dbReference type="PROSITE" id="PS50977">
    <property type="entry name" value="HTH_TETR_2"/>
    <property type="match status" value="1"/>
</dbReference>
<dbReference type="RefSeq" id="WP_096380855.1">
    <property type="nucleotide sequence ID" value="NZ_AP017457.1"/>
</dbReference>